<feature type="coiled-coil region" evidence="1">
    <location>
        <begin position="119"/>
        <end position="196"/>
    </location>
</feature>
<dbReference type="EMBL" id="LT837803">
    <property type="protein sequence ID" value="SMB29032.1"/>
    <property type="molecule type" value="Genomic_DNA"/>
</dbReference>
<evidence type="ECO:0000256" key="1">
    <source>
        <dbReference type="SAM" id="Coils"/>
    </source>
</evidence>
<accession>A0A7Z7HSR1</accession>
<gene>
    <name evidence="3" type="ORF">SDENCHOL_20745</name>
</gene>
<evidence type="ECO:0000313" key="4">
    <source>
        <dbReference type="Proteomes" id="UP000242886"/>
    </source>
</evidence>
<dbReference type="AlphaFoldDB" id="A0A7Z7HSR1"/>
<dbReference type="Proteomes" id="UP000242886">
    <property type="component" value="Chromosome SDENCHOL"/>
</dbReference>
<feature type="chain" id="PRO_5031234483" description="Lipoprotein" evidence="2">
    <location>
        <begin position="23"/>
        <end position="266"/>
    </location>
</feature>
<evidence type="ECO:0000256" key="2">
    <source>
        <dbReference type="SAM" id="SignalP"/>
    </source>
</evidence>
<feature type="signal peptide" evidence="2">
    <location>
        <begin position="1"/>
        <end position="22"/>
    </location>
</feature>
<dbReference type="PROSITE" id="PS51257">
    <property type="entry name" value="PROKAR_LIPOPROTEIN"/>
    <property type="match status" value="1"/>
</dbReference>
<name>A0A7Z7HSR1_9PROT</name>
<protein>
    <recommendedName>
        <fullName evidence="5">Lipoprotein</fullName>
    </recommendedName>
</protein>
<evidence type="ECO:0008006" key="5">
    <source>
        <dbReference type="Google" id="ProtNLM"/>
    </source>
</evidence>
<reference evidence="3" key="1">
    <citation type="submission" date="2017-03" db="EMBL/GenBank/DDBJ databases">
        <authorList>
            <consortium name="AG Boll"/>
        </authorList>
    </citation>
    <scope>NUCLEOTIDE SEQUENCE [LARGE SCALE GENOMIC DNA]</scope>
    <source>
        <strain evidence="3">Chol</strain>
    </source>
</reference>
<keyword evidence="4" id="KW-1185">Reference proteome</keyword>
<keyword evidence="2" id="KW-0732">Signal</keyword>
<proteinExistence type="predicted"/>
<sequence>MKIWILFGIPILLSGCLSKAFAGNPPFVDKFMELTQHDPQFIEYQFESINQGSNMTRIRKQLDTVGQSFDALDTEHKEAIFSSSVQHGGGGANKAVQYAFSPKLYDEIETRYGLRLMEYQEAIAEGKKLQSQATTLESQAKTLESQKSNLLQQQVNLLQQQVNLLQQGQQAGTGQIQDLQRQINALDQKIEAQNAKVTANDKLIQETKAWLVKNAKDSIEDGERFIHDIYEWRIKNNPGEAKTRYIPERDMLLQQLRDKQQQNNKK</sequence>
<organism evidence="3 4">
    <name type="scientific">Sterolibacterium denitrificans</name>
    <dbReference type="NCBI Taxonomy" id="157592"/>
    <lineage>
        <taxon>Bacteria</taxon>
        <taxon>Pseudomonadati</taxon>
        <taxon>Pseudomonadota</taxon>
        <taxon>Betaproteobacteria</taxon>
        <taxon>Nitrosomonadales</taxon>
        <taxon>Sterolibacteriaceae</taxon>
        <taxon>Sterolibacterium</taxon>
    </lineage>
</organism>
<evidence type="ECO:0000313" key="3">
    <source>
        <dbReference type="EMBL" id="SMB29032.1"/>
    </source>
</evidence>
<dbReference type="RefSeq" id="WP_154717216.1">
    <property type="nucleotide sequence ID" value="NZ_LT837803.1"/>
</dbReference>
<keyword evidence="1" id="KW-0175">Coiled coil</keyword>